<sequence>MKKNTLLAIISICILGTVNLFWFIQSVASIPIDQAVYYRLSQIIGFLEFVAYAGLLPFFVALYKKQ</sequence>
<evidence type="ECO:0000256" key="1">
    <source>
        <dbReference type="SAM" id="Phobius"/>
    </source>
</evidence>
<accession>A0ABS8MDS4</accession>
<name>A0ABS8MDS4_9FLAO</name>
<keyword evidence="1" id="KW-0812">Transmembrane</keyword>
<feature type="transmembrane region" description="Helical" evidence="1">
    <location>
        <begin position="7"/>
        <end position="28"/>
    </location>
</feature>
<dbReference type="EMBL" id="JAJJMM010000001">
    <property type="protein sequence ID" value="MCC9063121.1"/>
    <property type="molecule type" value="Genomic_DNA"/>
</dbReference>
<keyword evidence="1" id="KW-0472">Membrane</keyword>
<proteinExistence type="predicted"/>
<evidence type="ECO:0000313" key="3">
    <source>
        <dbReference type="Proteomes" id="UP001430679"/>
    </source>
</evidence>
<gene>
    <name evidence="2" type="ORF">LNP81_08935</name>
</gene>
<dbReference type="Proteomes" id="UP001430679">
    <property type="component" value="Unassembled WGS sequence"/>
</dbReference>
<feature type="transmembrane region" description="Helical" evidence="1">
    <location>
        <begin position="40"/>
        <end position="63"/>
    </location>
</feature>
<reference evidence="2" key="1">
    <citation type="submission" date="2021-11" db="EMBL/GenBank/DDBJ databases">
        <title>Description of novel Flavobacterium species.</title>
        <authorList>
            <person name="Saticioglu I.B."/>
            <person name="Ay H."/>
            <person name="Altun S."/>
            <person name="Duman M."/>
        </authorList>
    </citation>
    <scope>NUCLEOTIDE SEQUENCE</scope>
    <source>
        <strain evidence="2">F-30</strain>
    </source>
</reference>
<dbReference type="RefSeq" id="WP_230035129.1">
    <property type="nucleotide sequence ID" value="NZ_JAJJMM010000001.1"/>
</dbReference>
<comment type="caution">
    <text evidence="2">The sequence shown here is derived from an EMBL/GenBank/DDBJ whole genome shotgun (WGS) entry which is preliminary data.</text>
</comment>
<organism evidence="2 3">
    <name type="scientific">Flavobacterium piscisymbiosum</name>
    <dbReference type="NCBI Taxonomy" id="2893753"/>
    <lineage>
        <taxon>Bacteria</taxon>
        <taxon>Pseudomonadati</taxon>
        <taxon>Bacteroidota</taxon>
        <taxon>Flavobacteriia</taxon>
        <taxon>Flavobacteriales</taxon>
        <taxon>Flavobacteriaceae</taxon>
        <taxon>Flavobacterium</taxon>
    </lineage>
</organism>
<evidence type="ECO:0000313" key="2">
    <source>
        <dbReference type="EMBL" id="MCC9063121.1"/>
    </source>
</evidence>
<protein>
    <submittedName>
        <fullName evidence="2">Uncharacterized protein</fullName>
    </submittedName>
</protein>
<keyword evidence="3" id="KW-1185">Reference proteome</keyword>
<keyword evidence="1" id="KW-1133">Transmembrane helix</keyword>